<gene>
    <name evidence="18" type="ORF">BW247_09705</name>
</gene>
<evidence type="ECO:0000256" key="8">
    <source>
        <dbReference type="ARBA" id="ARBA00022982"/>
    </source>
</evidence>
<evidence type="ECO:0000256" key="1">
    <source>
        <dbReference type="ARBA" id="ARBA00004651"/>
    </source>
</evidence>
<dbReference type="Pfam" id="PF03626">
    <property type="entry name" value="COX4_pro"/>
    <property type="match status" value="1"/>
</dbReference>
<keyword evidence="9 17" id="KW-1133">Transmembrane helix</keyword>
<dbReference type="AlphaFoldDB" id="A0A1P8UHR7"/>
<evidence type="ECO:0000313" key="18">
    <source>
        <dbReference type="EMBL" id="APZ43334.1"/>
    </source>
</evidence>
<dbReference type="InterPro" id="IPR050968">
    <property type="entry name" value="Cytochrome_c_oxidase_bac_sub4"/>
</dbReference>
<sequence>MSHDETIHIPGISHANFRAYVIGFALSIILTAIPFGLVIYGLDAGMSHVIVLTGIALAATVQVLVHLHYFLHLDRSSEQSWNVQAILFTALIIVIMILGTLWIMFDLQGRMM</sequence>
<dbReference type="Proteomes" id="UP000243807">
    <property type="component" value="Chromosome"/>
</dbReference>
<evidence type="ECO:0000313" key="19">
    <source>
        <dbReference type="Proteomes" id="UP000243807"/>
    </source>
</evidence>
<evidence type="ECO:0000256" key="17">
    <source>
        <dbReference type="SAM" id="Phobius"/>
    </source>
</evidence>
<organism evidence="18 19">
    <name type="scientific">Acidihalobacter ferrooxydans</name>
    <dbReference type="NCBI Taxonomy" id="1765967"/>
    <lineage>
        <taxon>Bacteria</taxon>
        <taxon>Pseudomonadati</taxon>
        <taxon>Pseudomonadota</taxon>
        <taxon>Gammaproteobacteria</taxon>
        <taxon>Chromatiales</taxon>
        <taxon>Ectothiorhodospiraceae</taxon>
        <taxon>Acidihalobacter</taxon>
    </lineage>
</organism>
<dbReference type="GO" id="GO:0019646">
    <property type="term" value="P:aerobic electron transport chain"/>
    <property type="evidence" value="ECO:0007669"/>
    <property type="project" value="TreeGrafter"/>
</dbReference>
<feature type="transmembrane region" description="Helical" evidence="17">
    <location>
        <begin position="49"/>
        <end position="71"/>
    </location>
</feature>
<dbReference type="STRING" id="1765967.BW247_09705"/>
<dbReference type="GO" id="GO:0005886">
    <property type="term" value="C:plasma membrane"/>
    <property type="evidence" value="ECO:0007669"/>
    <property type="project" value="UniProtKB-SubCell"/>
</dbReference>
<keyword evidence="6" id="KW-1003">Cell membrane</keyword>
<evidence type="ECO:0000256" key="15">
    <source>
        <dbReference type="ARBA" id="ARBA00031887"/>
    </source>
</evidence>
<comment type="subunit">
    <text evidence="3">Heterooctamer of two A chains, two B chains, two C chains and two D chains.</text>
</comment>
<keyword evidence="19" id="KW-1185">Reference proteome</keyword>
<dbReference type="KEGG" id="afy:BW247_09705"/>
<evidence type="ECO:0000256" key="7">
    <source>
        <dbReference type="ARBA" id="ARBA00022692"/>
    </source>
</evidence>
<dbReference type="RefSeq" id="WP_076836975.1">
    <property type="nucleotide sequence ID" value="NZ_CP019434.1"/>
</dbReference>
<evidence type="ECO:0000256" key="13">
    <source>
        <dbReference type="ARBA" id="ARBA00030071"/>
    </source>
</evidence>
<feature type="transmembrane region" description="Helical" evidence="17">
    <location>
        <begin position="20"/>
        <end position="42"/>
    </location>
</feature>
<keyword evidence="8" id="KW-0249">Electron transport</keyword>
<comment type="similarity">
    <text evidence="2">Belongs to the cytochrome c oxidase bacterial subunit 4 family.</text>
</comment>
<keyword evidence="7 17" id="KW-0812">Transmembrane</keyword>
<dbReference type="InterPro" id="IPR005171">
    <property type="entry name" value="Cyt_c_oxidase_su4_prok"/>
</dbReference>
<evidence type="ECO:0000256" key="9">
    <source>
        <dbReference type="ARBA" id="ARBA00022989"/>
    </source>
</evidence>
<dbReference type="InterPro" id="IPR014210">
    <property type="entry name" value="Cyt_o_ubiqinol_oxidase_su4"/>
</dbReference>
<keyword evidence="11 17" id="KW-0472">Membrane</keyword>
<evidence type="ECO:0000256" key="6">
    <source>
        <dbReference type="ARBA" id="ARBA00022475"/>
    </source>
</evidence>
<evidence type="ECO:0000256" key="2">
    <source>
        <dbReference type="ARBA" id="ARBA00008079"/>
    </source>
</evidence>
<protein>
    <recommendedName>
        <fullName evidence="4">Cytochrome bo(3) ubiquinol oxidase subunit 4</fullName>
    </recommendedName>
    <alternativeName>
        <fullName evidence="16">Cytochrome o ubiquinol oxidase subunit 4</fullName>
    </alternativeName>
    <alternativeName>
        <fullName evidence="13">Oxidase bo(3) subunit 4</fullName>
    </alternativeName>
    <alternativeName>
        <fullName evidence="14">Ubiquinol oxidase polypeptide IV</fullName>
    </alternativeName>
    <alternativeName>
        <fullName evidence="15">Ubiquinol oxidase subunit 4</fullName>
    </alternativeName>
</protein>
<evidence type="ECO:0000256" key="16">
    <source>
        <dbReference type="ARBA" id="ARBA00032185"/>
    </source>
</evidence>
<dbReference type="OrthoDB" id="2375888at2"/>
<reference evidence="18 19" key="1">
    <citation type="submission" date="2017-01" db="EMBL/GenBank/DDBJ databases">
        <title>Draft sequence of Acidihalobacter ferrooxidans strain DSM 14175 (strain V8).</title>
        <authorList>
            <person name="Khaleque H.N."/>
            <person name="Ramsay J.P."/>
            <person name="Murphy R.J.T."/>
            <person name="Kaksonen A.H."/>
            <person name="Boxall N.J."/>
            <person name="Watkin E.L.J."/>
        </authorList>
    </citation>
    <scope>NUCLEOTIDE SEQUENCE [LARGE SCALE GENOMIC DNA]</scope>
    <source>
        <strain evidence="18 19">V8</strain>
    </source>
</reference>
<proteinExistence type="inferred from homology"/>
<feature type="transmembrane region" description="Helical" evidence="17">
    <location>
        <begin position="83"/>
        <end position="105"/>
    </location>
</feature>
<evidence type="ECO:0000256" key="11">
    <source>
        <dbReference type="ARBA" id="ARBA00023136"/>
    </source>
</evidence>
<dbReference type="PANTHER" id="PTHR36835">
    <property type="entry name" value="CYTOCHROME BO(3) UBIQUINOL OXIDASE SUBUNIT 4"/>
    <property type="match status" value="1"/>
</dbReference>
<keyword evidence="10" id="KW-0560">Oxidoreductase</keyword>
<accession>A0A1P8UHR7</accession>
<evidence type="ECO:0000256" key="4">
    <source>
        <dbReference type="ARBA" id="ARBA00014689"/>
    </source>
</evidence>
<evidence type="ECO:0000256" key="12">
    <source>
        <dbReference type="ARBA" id="ARBA00025694"/>
    </source>
</evidence>
<evidence type="ECO:0000256" key="14">
    <source>
        <dbReference type="ARBA" id="ARBA00030211"/>
    </source>
</evidence>
<name>A0A1P8UHR7_9GAMM</name>
<comment type="subcellular location">
    <subcellularLocation>
        <location evidence="1">Cell membrane</location>
        <topology evidence="1">Multi-pass membrane protein</topology>
    </subcellularLocation>
</comment>
<dbReference type="GO" id="GO:0009486">
    <property type="term" value="F:cytochrome bo3 ubiquinol oxidase activity"/>
    <property type="evidence" value="ECO:0007669"/>
    <property type="project" value="InterPro"/>
</dbReference>
<evidence type="ECO:0000256" key="3">
    <source>
        <dbReference type="ARBA" id="ARBA00011700"/>
    </source>
</evidence>
<evidence type="ECO:0000256" key="10">
    <source>
        <dbReference type="ARBA" id="ARBA00023002"/>
    </source>
</evidence>
<dbReference type="EMBL" id="CP019434">
    <property type="protein sequence ID" value="APZ43334.1"/>
    <property type="molecule type" value="Genomic_DNA"/>
</dbReference>
<keyword evidence="5" id="KW-0813">Transport</keyword>
<evidence type="ECO:0000256" key="5">
    <source>
        <dbReference type="ARBA" id="ARBA00022448"/>
    </source>
</evidence>
<dbReference type="GO" id="GO:0015990">
    <property type="term" value="P:electron transport coupled proton transport"/>
    <property type="evidence" value="ECO:0007669"/>
    <property type="project" value="InterPro"/>
</dbReference>
<comment type="function">
    <text evidence="12">Cytochrome bo(3) ubiquinol terminal oxidase is the component of the aerobic respiratory chain of E.coli that predominates when cells are grown at high aeration. Has proton pump activity across the membrane in addition to electron transfer, pumping 2 protons/electron.</text>
</comment>
<dbReference type="GO" id="GO:0015078">
    <property type="term" value="F:proton transmembrane transporter activity"/>
    <property type="evidence" value="ECO:0007669"/>
    <property type="project" value="TreeGrafter"/>
</dbReference>
<dbReference type="PANTHER" id="PTHR36835:SF1">
    <property type="entry name" value="CYTOCHROME BO(3) UBIQUINOL OXIDASE SUBUNIT 4"/>
    <property type="match status" value="1"/>
</dbReference>
<dbReference type="NCBIfam" id="TIGR02847">
    <property type="entry name" value="CyoD"/>
    <property type="match status" value="1"/>
</dbReference>
<dbReference type="GO" id="GO:0009319">
    <property type="term" value="C:cytochrome o ubiquinol oxidase complex"/>
    <property type="evidence" value="ECO:0007669"/>
    <property type="project" value="TreeGrafter"/>
</dbReference>